<evidence type="ECO:0000313" key="2">
    <source>
        <dbReference type="Proteomes" id="UP000235220"/>
    </source>
</evidence>
<dbReference type="KEGG" id="jre:109005535"/>
<evidence type="ECO:0000256" key="1">
    <source>
        <dbReference type="SAM" id="MobiDB-lite"/>
    </source>
</evidence>
<proteinExistence type="predicted"/>
<accession>A0A6P9EF10</accession>
<feature type="region of interest" description="Disordered" evidence="1">
    <location>
        <begin position="56"/>
        <end position="87"/>
    </location>
</feature>
<dbReference type="RefSeq" id="XP_035546855.1">
    <property type="nucleotide sequence ID" value="XM_035690962.1"/>
</dbReference>
<evidence type="ECO:0000313" key="4">
    <source>
        <dbReference type="RefSeq" id="XP_035546858.1"/>
    </source>
</evidence>
<dbReference type="RefSeq" id="XP_035546858.1">
    <property type="nucleotide sequence ID" value="XM_035690965.1"/>
</dbReference>
<dbReference type="KEGG" id="jre:109019825"/>
<evidence type="ECO:0000313" key="3">
    <source>
        <dbReference type="RefSeq" id="XP_035546855.1"/>
    </source>
</evidence>
<dbReference type="Gramene" id="Jr06_20390_p1">
    <property type="protein sequence ID" value="cds.Jr06_20390_p1"/>
    <property type="gene ID" value="Jr06_20390"/>
</dbReference>
<dbReference type="OrthoDB" id="8062037at2759"/>
<dbReference type="AlphaFoldDB" id="A0A6P9EF10"/>
<organism evidence="2 3">
    <name type="scientific">Juglans regia</name>
    <name type="common">English walnut</name>
    <dbReference type="NCBI Taxonomy" id="51240"/>
    <lineage>
        <taxon>Eukaryota</taxon>
        <taxon>Viridiplantae</taxon>
        <taxon>Streptophyta</taxon>
        <taxon>Embryophyta</taxon>
        <taxon>Tracheophyta</taxon>
        <taxon>Spermatophyta</taxon>
        <taxon>Magnoliopsida</taxon>
        <taxon>eudicotyledons</taxon>
        <taxon>Gunneridae</taxon>
        <taxon>Pentapetalae</taxon>
        <taxon>rosids</taxon>
        <taxon>fabids</taxon>
        <taxon>Fagales</taxon>
        <taxon>Juglandaceae</taxon>
        <taxon>Juglans</taxon>
    </lineage>
</organism>
<reference evidence="3 4" key="1">
    <citation type="submission" date="2025-04" db="UniProtKB">
        <authorList>
            <consortium name="RefSeq"/>
        </authorList>
    </citation>
    <scope>IDENTIFICATION</scope>
    <source>
        <tissue evidence="3 4">Leaves</tissue>
    </source>
</reference>
<dbReference type="Proteomes" id="UP000235220">
    <property type="component" value="Chromosome 6"/>
</dbReference>
<sequence>MAGMLPGVESARRRRIHGGTRRSPLCLYTSSHEKHHTYTTPSLQRSVFDPAYKDEELGGAAREAKERLDERLRGNRNSETKRSNTKDCSRYVEASSMFLGKSHTEALSSKQSGSERFSWVKLSWIPSTSDQENNAFCL</sequence>
<protein>
    <submittedName>
        <fullName evidence="3">Uncharacterized protein LOC109005535 isoform X1</fullName>
    </submittedName>
    <submittedName>
        <fullName evidence="4">Uncharacterized protein LOC109019825 isoform X1</fullName>
    </submittedName>
</protein>
<gene>
    <name evidence="3" type="primary">LOC109005535</name>
    <name evidence="4" type="synonym">LOC109019825</name>
</gene>
<dbReference type="Gramene" id="Jr06_20400_p1">
    <property type="protein sequence ID" value="cds.Jr06_20400_p1"/>
    <property type="gene ID" value="Jr06_20400"/>
</dbReference>
<keyword evidence="2" id="KW-1185">Reference proteome</keyword>
<dbReference type="GeneID" id="109005535"/>
<name>A0A6P9EF10_JUGRE</name>
<feature type="region of interest" description="Disordered" evidence="1">
    <location>
        <begin position="1"/>
        <end position="28"/>
    </location>
</feature>